<protein>
    <submittedName>
        <fullName evidence="1">Uncharacterized protein</fullName>
    </submittedName>
</protein>
<sequence>MFFIYSVVAAWKGIRPVRFRLFLNFGQLSNRHSRKSLQPYVSG</sequence>
<dbReference type="AlphaFoldDB" id="C0EMM5"/>
<comment type="caution">
    <text evidence="1">The sequence shown here is derived from an EMBL/GenBank/DDBJ whole genome shotgun (WGS) entry which is preliminary data.</text>
</comment>
<dbReference type="EMBL" id="ACEN01000034">
    <property type="protein sequence ID" value="EEG33716.1"/>
    <property type="molecule type" value="Genomic_DNA"/>
</dbReference>
<evidence type="ECO:0000313" key="1">
    <source>
        <dbReference type="EMBL" id="EEG33716.1"/>
    </source>
</evidence>
<accession>C0EMM5</accession>
<keyword evidence="2" id="KW-1185">Reference proteome</keyword>
<evidence type="ECO:0000313" key="2">
    <source>
        <dbReference type="Proteomes" id="UP000004457"/>
    </source>
</evidence>
<gene>
    <name evidence="1" type="ORF">NEIFLAOT_01196</name>
</gene>
<organism evidence="1 2">
    <name type="scientific">Neisseria flavescens NRL30031/H210</name>
    <dbReference type="NCBI Taxonomy" id="546264"/>
    <lineage>
        <taxon>Bacteria</taxon>
        <taxon>Pseudomonadati</taxon>
        <taxon>Pseudomonadota</taxon>
        <taxon>Betaproteobacteria</taxon>
        <taxon>Neisseriales</taxon>
        <taxon>Neisseriaceae</taxon>
        <taxon>Neisseria</taxon>
    </lineage>
</organism>
<proteinExistence type="predicted"/>
<reference evidence="1 2" key="1">
    <citation type="submission" date="2009-01" db="EMBL/GenBank/DDBJ databases">
        <authorList>
            <person name="Fulton L."/>
            <person name="Clifton S."/>
            <person name="Chinwalla A.T."/>
            <person name="Mitreva M."/>
            <person name="Sodergren E."/>
            <person name="Weinstock G."/>
            <person name="Clifton S."/>
            <person name="Dooling D.J."/>
            <person name="Fulton B."/>
            <person name="Minx P."/>
            <person name="Pepin K.H."/>
            <person name="Johnson M."/>
            <person name="Bhonagiri V."/>
            <person name="Nash W.E."/>
            <person name="Mardis E.R."/>
            <person name="Wilson R.K."/>
        </authorList>
    </citation>
    <scope>NUCLEOTIDE SEQUENCE [LARGE SCALE GENOMIC DNA]</scope>
    <source>
        <strain evidence="1 2">NRL30031/H210</strain>
    </source>
</reference>
<name>C0EMM5_NEIFL</name>
<dbReference type="Proteomes" id="UP000004457">
    <property type="component" value="Unassembled WGS sequence"/>
</dbReference>